<accession>A0A067PY37</accession>
<keyword evidence="2" id="KW-1185">Reference proteome</keyword>
<organism evidence="1 2">
    <name type="scientific">Jaapia argillacea MUCL 33604</name>
    <dbReference type="NCBI Taxonomy" id="933084"/>
    <lineage>
        <taxon>Eukaryota</taxon>
        <taxon>Fungi</taxon>
        <taxon>Dikarya</taxon>
        <taxon>Basidiomycota</taxon>
        <taxon>Agaricomycotina</taxon>
        <taxon>Agaricomycetes</taxon>
        <taxon>Agaricomycetidae</taxon>
        <taxon>Jaapiales</taxon>
        <taxon>Jaapiaceae</taxon>
        <taxon>Jaapia</taxon>
    </lineage>
</organism>
<dbReference type="InParanoid" id="A0A067PY37"/>
<protein>
    <recommendedName>
        <fullName evidence="3">F-box domain-containing protein</fullName>
    </recommendedName>
</protein>
<dbReference type="OrthoDB" id="3543113at2759"/>
<dbReference type="HOGENOM" id="CLU_021164_3_0_1"/>
<dbReference type="AlphaFoldDB" id="A0A067PY37"/>
<sequence length="481" mass="53550">MTRVLEIDEIYRKICEDLRSSQEYGWRQDLVRLARSSRMLSGEAMNVLWDQLDDPKPLLNLFPAGLLAQKATQRRDVELINYTAVTYIPSRIPEKDDWLRFDFYARRVRSLCVSATSTDGRIFHLLSQYKTGPLLPSLRTLRWWDGSPRSYLSFIDDFSSLITPSLLNLFIGFSSLSLRHPDELDLLITFLDKLPRLCPRVTIFAFEKLPSSLSFLSGFQDLQTLELDSERQITTLELRVMALLPRLKALTGLKIAGTDLNVTSLELGFPSLTRLGIAGEAYLSIGGGGKLITSKEYLACVDAISCKGESLVELSLCCGFGSVVPDEPPGLDITQGFDGIPRKALTSEDAKIMGLAWPKLKTLHLHSPVAFSLESLAVFADHNPTLEALTTNLLVDNISHGVIDNLPILSHKLAILSSYSAYQDVDDLLLARAIDQLFPMLNLDECSLISAKLLSTLSLLQRVRKGHEKRLGLRSVKAGSL</sequence>
<gene>
    <name evidence="1" type="ORF">JAAARDRAFT_208366</name>
</gene>
<reference evidence="2" key="1">
    <citation type="journal article" date="2014" name="Proc. Natl. Acad. Sci. U.S.A.">
        <title>Extensive sampling of basidiomycete genomes demonstrates inadequacy of the white-rot/brown-rot paradigm for wood decay fungi.</title>
        <authorList>
            <person name="Riley R."/>
            <person name="Salamov A.A."/>
            <person name="Brown D.W."/>
            <person name="Nagy L.G."/>
            <person name="Floudas D."/>
            <person name="Held B.W."/>
            <person name="Levasseur A."/>
            <person name="Lombard V."/>
            <person name="Morin E."/>
            <person name="Otillar R."/>
            <person name="Lindquist E.A."/>
            <person name="Sun H."/>
            <person name="LaButti K.M."/>
            <person name="Schmutz J."/>
            <person name="Jabbour D."/>
            <person name="Luo H."/>
            <person name="Baker S.E."/>
            <person name="Pisabarro A.G."/>
            <person name="Walton J.D."/>
            <person name="Blanchette R.A."/>
            <person name="Henrissat B."/>
            <person name="Martin F."/>
            <person name="Cullen D."/>
            <person name="Hibbett D.S."/>
            <person name="Grigoriev I.V."/>
        </authorList>
    </citation>
    <scope>NUCLEOTIDE SEQUENCE [LARGE SCALE GENOMIC DNA]</scope>
    <source>
        <strain evidence="2">MUCL 33604</strain>
    </source>
</reference>
<dbReference type="EMBL" id="KL197723">
    <property type="protein sequence ID" value="KDQ56192.1"/>
    <property type="molecule type" value="Genomic_DNA"/>
</dbReference>
<dbReference type="Proteomes" id="UP000027265">
    <property type="component" value="Unassembled WGS sequence"/>
</dbReference>
<evidence type="ECO:0000313" key="1">
    <source>
        <dbReference type="EMBL" id="KDQ56192.1"/>
    </source>
</evidence>
<proteinExistence type="predicted"/>
<evidence type="ECO:0000313" key="2">
    <source>
        <dbReference type="Proteomes" id="UP000027265"/>
    </source>
</evidence>
<name>A0A067PY37_9AGAM</name>
<evidence type="ECO:0008006" key="3">
    <source>
        <dbReference type="Google" id="ProtNLM"/>
    </source>
</evidence>